<evidence type="ECO:0000313" key="2">
    <source>
        <dbReference type="Proteomes" id="UP000016023"/>
    </source>
</evidence>
<dbReference type="EMBL" id="AGWK01000034">
    <property type="protein sequence ID" value="EHO70336.1"/>
    <property type="molecule type" value="Genomic_DNA"/>
</dbReference>
<reference evidence="1 2" key="1">
    <citation type="submission" date="2011-12" db="EMBL/GenBank/DDBJ databases">
        <title>The Genome Sequence of Prevotella micans F0438.</title>
        <authorList>
            <consortium name="The Broad Institute Genome Sequencing Platform"/>
            <person name="Earl A."/>
            <person name="Ward D."/>
            <person name="Feldgarden M."/>
            <person name="Gevers D."/>
            <person name="Izard J."/>
            <person name="Baranova O.V."/>
            <person name="Blanton J.M."/>
            <person name="Wade W.G."/>
            <person name="Dewhirst F.E."/>
            <person name="Young S.K."/>
            <person name="Zeng Q."/>
            <person name="Gargeya S."/>
            <person name="Fitzgerald M."/>
            <person name="Haas B."/>
            <person name="Abouelleil A."/>
            <person name="Alvarado L."/>
            <person name="Arachchi H.M."/>
            <person name="Berlin A."/>
            <person name="Chapman S.B."/>
            <person name="Gearin G."/>
            <person name="Goldberg J."/>
            <person name="Griggs A."/>
            <person name="Gujja S."/>
            <person name="Hansen M."/>
            <person name="Heiman D."/>
            <person name="Howarth C."/>
            <person name="Larimer J."/>
            <person name="Lui A."/>
            <person name="MacDonald P.J.P."/>
            <person name="McCowen C."/>
            <person name="Montmayeur A."/>
            <person name="Murphy C."/>
            <person name="Neiman D."/>
            <person name="Pearson M."/>
            <person name="Priest M."/>
            <person name="Roberts A."/>
            <person name="Saif S."/>
            <person name="Shea T."/>
            <person name="Sisk P."/>
            <person name="Stolte C."/>
            <person name="Sykes S."/>
            <person name="Wortman J."/>
            <person name="Nusbaum C."/>
            <person name="Birren B."/>
        </authorList>
    </citation>
    <scope>NUCLEOTIDE SEQUENCE [LARGE SCALE GENOMIC DNA]</scope>
    <source>
        <strain evidence="1 2">F0438</strain>
    </source>
</reference>
<evidence type="ECO:0000313" key="1">
    <source>
        <dbReference type="EMBL" id="EHO70336.1"/>
    </source>
</evidence>
<dbReference type="PATRIC" id="fig|883158.3.peg.1198"/>
<dbReference type="Proteomes" id="UP000016023">
    <property type="component" value="Unassembled WGS sequence"/>
</dbReference>
<keyword evidence="2" id="KW-1185">Reference proteome</keyword>
<protein>
    <submittedName>
        <fullName evidence="1">Uncharacterized protein</fullName>
    </submittedName>
</protein>
<dbReference type="AlphaFoldDB" id="H1Q2Q3"/>
<organism evidence="1 2">
    <name type="scientific">Prevotella micans F0438</name>
    <dbReference type="NCBI Taxonomy" id="883158"/>
    <lineage>
        <taxon>Bacteria</taxon>
        <taxon>Pseudomonadati</taxon>
        <taxon>Bacteroidota</taxon>
        <taxon>Bacteroidia</taxon>
        <taxon>Bacteroidales</taxon>
        <taxon>Prevotellaceae</taxon>
        <taxon>Prevotella</taxon>
    </lineage>
</organism>
<accession>H1Q2Q3</accession>
<name>H1Q2Q3_9BACT</name>
<gene>
    <name evidence="1" type="ORF">HMPREF9140_01191</name>
</gene>
<comment type="caution">
    <text evidence="1">The sequence shown here is derived from an EMBL/GenBank/DDBJ whole genome shotgun (WGS) entry which is preliminary data.</text>
</comment>
<dbReference type="HOGENOM" id="CLU_3347139_0_0_10"/>
<proteinExistence type="predicted"/>
<sequence length="37" mass="4468">MDRLVTMNKKFDTTADIRYMQIQNARRKALDPKTKRI</sequence>